<evidence type="ECO:0000313" key="2">
    <source>
        <dbReference type="EMBL" id="SPD85608.1"/>
    </source>
</evidence>
<gene>
    <name evidence="2" type="ORF">MPLG2_0572</name>
</gene>
<feature type="compositionally biased region" description="Basic and acidic residues" evidence="1">
    <location>
        <begin position="25"/>
        <end position="34"/>
    </location>
</feature>
<feature type="region of interest" description="Disordered" evidence="1">
    <location>
        <begin position="14"/>
        <end position="34"/>
    </location>
</feature>
<dbReference type="AlphaFoldDB" id="A0A2N9JDN0"/>
<sequence length="34" mass="3749">MLTETGVIRFVDYPARSPLGPLGHTTKEFSHGHP</sequence>
<accession>A0A2N9JDN0</accession>
<keyword evidence="3" id="KW-1185">Reference proteome</keyword>
<name>A0A2N9JDN0_9ACTN</name>
<dbReference type="EMBL" id="LT985188">
    <property type="protein sequence ID" value="SPD85608.1"/>
    <property type="molecule type" value="Genomic_DNA"/>
</dbReference>
<evidence type="ECO:0000313" key="3">
    <source>
        <dbReference type="Proteomes" id="UP000238164"/>
    </source>
</evidence>
<dbReference type="Proteomes" id="UP000238164">
    <property type="component" value="Chromosome 1"/>
</dbReference>
<evidence type="ECO:0000256" key="1">
    <source>
        <dbReference type="SAM" id="MobiDB-lite"/>
    </source>
</evidence>
<protein>
    <submittedName>
        <fullName evidence="2">Uncharacterized protein</fullName>
    </submittedName>
</protein>
<dbReference type="KEGG" id="mgg:MPLG2_0572"/>
<reference evidence="2 3" key="1">
    <citation type="submission" date="2018-02" db="EMBL/GenBank/DDBJ databases">
        <authorList>
            <person name="Cohen D.B."/>
            <person name="Kent A.D."/>
        </authorList>
    </citation>
    <scope>NUCLEOTIDE SEQUENCE [LARGE SCALE GENOMIC DNA]</scope>
    <source>
        <strain evidence="2">1</strain>
    </source>
</reference>
<organism evidence="2 3">
    <name type="scientific">Micropruina glycogenica</name>
    <dbReference type="NCBI Taxonomy" id="75385"/>
    <lineage>
        <taxon>Bacteria</taxon>
        <taxon>Bacillati</taxon>
        <taxon>Actinomycetota</taxon>
        <taxon>Actinomycetes</taxon>
        <taxon>Propionibacteriales</taxon>
        <taxon>Nocardioidaceae</taxon>
        <taxon>Micropruina</taxon>
    </lineage>
</organism>
<proteinExistence type="predicted"/>